<accession>A0A812IRF6</accession>
<dbReference type="InterPro" id="IPR019734">
    <property type="entry name" value="TPR_rpt"/>
</dbReference>
<name>A0A812IRF6_SYMPI</name>
<evidence type="ECO:0000313" key="2">
    <source>
        <dbReference type="EMBL" id="CAE7149007.1"/>
    </source>
</evidence>
<keyword evidence="1" id="KW-0802">TPR repeat</keyword>
<dbReference type="PANTHER" id="PTHR43569:SF1">
    <property type="entry name" value="BLL3371 PROTEIN"/>
    <property type="match status" value="1"/>
</dbReference>
<organism evidence="2 3">
    <name type="scientific">Symbiodinium pilosum</name>
    <name type="common">Dinoflagellate</name>
    <dbReference type="NCBI Taxonomy" id="2952"/>
    <lineage>
        <taxon>Eukaryota</taxon>
        <taxon>Sar</taxon>
        <taxon>Alveolata</taxon>
        <taxon>Dinophyceae</taxon>
        <taxon>Suessiales</taxon>
        <taxon>Symbiodiniaceae</taxon>
        <taxon>Symbiodinium</taxon>
    </lineage>
</organism>
<dbReference type="Gene3D" id="3.20.20.140">
    <property type="entry name" value="Metal-dependent hydrolases"/>
    <property type="match status" value="1"/>
</dbReference>
<dbReference type="AlphaFoldDB" id="A0A812IRF6"/>
<dbReference type="EMBL" id="CAJNIZ010000001">
    <property type="protein sequence ID" value="CAE7149007.1"/>
    <property type="molecule type" value="Genomic_DNA"/>
</dbReference>
<dbReference type="PANTHER" id="PTHR43569">
    <property type="entry name" value="AMIDOHYDROLASE"/>
    <property type="match status" value="1"/>
</dbReference>
<dbReference type="InterPro" id="IPR032466">
    <property type="entry name" value="Metal_Hydrolase"/>
</dbReference>
<dbReference type="InterPro" id="IPR052350">
    <property type="entry name" value="Metallo-dep_Lactonases"/>
</dbReference>
<evidence type="ECO:0008006" key="4">
    <source>
        <dbReference type="Google" id="ProtNLM"/>
    </source>
</evidence>
<evidence type="ECO:0000256" key="1">
    <source>
        <dbReference type="PROSITE-ProRule" id="PRU00339"/>
    </source>
</evidence>
<feature type="repeat" description="TPR" evidence="1">
    <location>
        <begin position="279"/>
        <end position="312"/>
    </location>
</feature>
<keyword evidence="3" id="KW-1185">Reference proteome</keyword>
<evidence type="ECO:0000313" key="3">
    <source>
        <dbReference type="Proteomes" id="UP000649617"/>
    </source>
</evidence>
<gene>
    <name evidence="2" type="ORF">SPIL2461_LOCUS70</name>
</gene>
<dbReference type="SUPFAM" id="SSF52833">
    <property type="entry name" value="Thioredoxin-like"/>
    <property type="match status" value="1"/>
</dbReference>
<protein>
    <recommendedName>
        <fullName evidence="4">Thioredoxin domain-containing protein</fullName>
    </recommendedName>
</protein>
<dbReference type="Gene3D" id="3.40.30.10">
    <property type="entry name" value="Glutaredoxin"/>
    <property type="match status" value="1"/>
</dbReference>
<proteinExistence type="predicted"/>
<dbReference type="SUPFAM" id="SSF51556">
    <property type="entry name" value="Metallo-dependent hydrolases"/>
    <property type="match status" value="1"/>
</dbReference>
<reference evidence="2" key="1">
    <citation type="submission" date="2021-02" db="EMBL/GenBank/DDBJ databases">
        <authorList>
            <person name="Dougan E. K."/>
            <person name="Rhodes N."/>
            <person name="Thang M."/>
            <person name="Chan C."/>
        </authorList>
    </citation>
    <scope>NUCLEOTIDE SEQUENCE</scope>
</reference>
<dbReference type="OrthoDB" id="10285659at2759"/>
<sequence length="539" mass="59395">MPPAIMAHPDLRNPYKKVGIGPEKGATVLVRDKVVVLERIQPGAGLWVLPEDLTQINGFVLKPEGACLDELCIPLKQDTDLLKTVDGQQWVNATAFADLMEQAYVVDEDARVWSFGEMPATRQSMFANAQVPEFEIPDRQGNVVSCQLDVSVWQSIYEELNDPDFVIISAAQDTGGEAVAGPIFDAAKASYIQIVDVNHAISSAFNFVNVPSAAWVDETGRIVRVDEGTYAKTHPFGGTDAYAPALKDWVRNGAASQYVQAAATVTENIRKRTPEQEQAEAAFRLGNFFREKGHAEKAEHYWLMARTLHPDSINFFRQDLTLSAEGSAGESFMKFRTEFTQAGKDYYRPLENILEPDIAIVDPHHHLWLRNGYTYLLPELAADMSSGHNIVASVFAECHSMYRQGGPLEERSLGETEFVRGQAAMSASGEFGSARACDVMFGNVDVMLGVSAVAKVLTRMDMTLDCWVYHTQLTEVAALADEHPDLTIVLNHVGSPILGGPYQGKTDEVFDAWCDARPQSAAWIYGSGGCLATLDRFLY</sequence>
<dbReference type="PROSITE" id="PS50005">
    <property type="entry name" value="TPR"/>
    <property type="match status" value="1"/>
</dbReference>
<comment type="caution">
    <text evidence="2">The sequence shown here is derived from an EMBL/GenBank/DDBJ whole genome shotgun (WGS) entry which is preliminary data.</text>
</comment>
<dbReference type="Proteomes" id="UP000649617">
    <property type="component" value="Unassembled WGS sequence"/>
</dbReference>
<dbReference type="InterPro" id="IPR036249">
    <property type="entry name" value="Thioredoxin-like_sf"/>
</dbReference>